<keyword evidence="6" id="KW-0662">Pyridine nucleotide biosynthesis</keyword>
<feature type="domain" description="Nicotinate phosphoribosyltransferase C-terminal" evidence="11">
    <location>
        <begin position="388"/>
        <end position="444"/>
    </location>
</feature>
<dbReference type="UniPathway" id="UPA00253">
    <property type="reaction ID" value="UER00457"/>
</dbReference>
<comment type="similarity">
    <text evidence="2">Belongs to the NAPRTase family.</text>
</comment>
<dbReference type="EC" id="6.3.4.21" evidence="3"/>
<gene>
    <name evidence="12" type="ORF">MGWOODY_Clf2058</name>
</gene>
<name>A0A160VAV2_9ZZZZ</name>
<dbReference type="Pfam" id="PF17767">
    <property type="entry name" value="NAPRTase_N"/>
    <property type="match status" value="1"/>
</dbReference>
<dbReference type="AlphaFoldDB" id="A0A160VAV2"/>
<dbReference type="PANTHER" id="PTHR11098">
    <property type="entry name" value="NICOTINATE PHOSPHORIBOSYLTRANSFERASE"/>
    <property type="match status" value="1"/>
</dbReference>
<dbReference type="GO" id="GO:0016757">
    <property type="term" value="F:glycosyltransferase activity"/>
    <property type="evidence" value="ECO:0007669"/>
    <property type="project" value="UniProtKB-KW"/>
</dbReference>
<dbReference type="InterPro" id="IPR007229">
    <property type="entry name" value="Nic_PRibTrfase-Fam"/>
</dbReference>
<comment type="pathway">
    <text evidence="1">Cofactor biosynthesis; NAD(+) biosynthesis; nicotinate D-ribonucleotide from nicotinate: step 1/1.</text>
</comment>
<dbReference type="Pfam" id="PF17956">
    <property type="entry name" value="NAPRTase_C"/>
    <property type="match status" value="1"/>
</dbReference>
<comment type="catalytic activity">
    <reaction evidence="8">
        <text>5-phospho-alpha-D-ribose 1-diphosphate + nicotinate + ATP + H2O = nicotinate beta-D-ribonucleotide + ADP + phosphate + diphosphate</text>
        <dbReference type="Rhea" id="RHEA:36163"/>
        <dbReference type="ChEBI" id="CHEBI:15377"/>
        <dbReference type="ChEBI" id="CHEBI:30616"/>
        <dbReference type="ChEBI" id="CHEBI:32544"/>
        <dbReference type="ChEBI" id="CHEBI:33019"/>
        <dbReference type="ChEBI" id="CHEBI:43474"/>
        <dbReference type="ChEBI" id="CHEBI:57502"/>
        <dbReference type="ChEBI" id="CHEBI:58017"/>
        <dbReference type="ChEBI" id="CHEBI:456216"/>
        <dbReference type="EC" id="6.3.4.21"/>
    </reaction>
</comment>
<evidence type="ECO:0000259" key="11">
    <source>
        <dbReference type="Pfam" id="PF17956"/>
    </source>
</evidence>
<dbReference type="InterPro" id="IPR036068">
    <property type="entry name" value="Nicotinate_pribotase-like_C"/>
</dbReference>
<reference evidence="12" key="1">
    <citation type="submission" date="2015-10" db="EMBL/GenBank/DDBJ databases">
        <authorList>
            <person name="Gilbert D.G."/>
        </authorList>
    </citation>
    <scope>NUCLEOTIDE SEQUENCE</scope>
</reference>
<dbReference type="Gene3D" id="3.20.140.10">
    <property type="entry name" value="nicotinate phosphoribosyltransferase"/>
    <property type="match status" value="3"/>
</dbReference>
<evidence type="ECO:0000256" key="3">
    <source>
        <dbReference type="ARBA" id="ARBA00013236"/>
    </source>
</evidence>
<dbReference type="InterPro" id="IPR013785">
    <property type="entry name" value="Aldolase_TIM"/>
</dbReference>
<keyword evidence="7 12" id="KW-0808">Transferase</keyword>
<dbReference type="InterPro" id="IPR040727">
    <property type="entry name" value="NAPRTase_N"/>
</dbReference>
<dbReference type="InterPro" id="IPR041619">
    <property type="entry name" value="NAPRTase_C"/>
</dbReference>
<evidence type="ECO:0000313" key="12">
    <source>
        <dbReference type="EMBL" id="CUV03128.1"/>
    </source>
</evidence>
<protein>
    <recommendedName>
        <fullName evidence="3">nicotinate phosphoribosyltransferase</fullName>
        <ecNumber evidence="3">6.3.4.21</ecNumber>
    </recommendedName>
</protein>
<dbReference type="InterPro" id="IPR006405">
    <property type="entry name" value="Nic_PRibTrfase_pncB"/>
</dbReference>
<dbReference type="PIRSF" id="PIRSF000484">
    <property type="entry name" value="NAPRT"/>
    <property type="match status" value="1"/>
</dbReference>
<proteinExistence type="inferred from homology"/>
<evidence type="ECO:0000259" key="10">
    <source>
        <dbReference type="Pfam" id="PF17767"/>
    </source>
</evidence>
<evidence type="ECO:0000256" key="6">
    <source>
        <dbReference type="ARBA" id="ARBA00022642"/>
    </source>
</evidence>
<dbReference type="CDD" id="cd01570">
    <property type="entry name" value="NAPRTase_A"/>
    <property type="match status" value="1"/>
</dbReference>
<dbReference type="GO" id="GO:0004516">
    <property type="term" value="F:nicotinate phosphoribosyltransferase activity"/>
    <property type="evidence" value="ECO:0007669"/>
    <property type="project" value="UniProtKB-EC"/>
</dbReference>
<dbReference type="Pfam" id="PF04095">
    <property type="entry name" value="NAPRTase"/>
    <property type="match status" value="1"/>
</dbReference>
<keyword evidence="12" id="KW-0328">Glycosyltransferase</keyword>
<dbReference type="PANTHER" id="PTHR11098:SF1">
    <property type="entry name" value="NICOTINATE PHOSPHORIBOSYLTRANSFERASE"/>
    <property type="match status" value="1"/>
</dbReference>
<dbReference type="NCBIfam" id="NF009131">
    <property type="entry name" value="PRK12484.1"/>
    <property type="match status" value="1"/>
</dbReference>
<sequence>MTAPKLPLPGNDLGLFTDLYELTMSQAFLRQGMSATATFSLFTRTYPPNRAYFVSAGLDDVLDYLSNLNFSERAIDYLRATGIFSDDFLEYLSGVRFTGSVRAIPEGRVYFTDEPAVEITAPLIEAQLAETFIINQVNLQSMLATKAARCVWAAKGRGIADFASRRTQGTDAALKMARASYIAGFSSTSNVLAASLYGMPPAGTMAHSFISSFPSELAAFRAYAASFPDRTILLLDTYDTISGTWNAVQVAKEMEAGGTRLMAVRLDSGDFDALSRKVRKILNESGFDDVKILASGGLDEYELETLVNDGAPIDLFGVGTKAGVSADAPWSDMAYKLVCFDDRPVMKLSPDKVSLPGAKQVFRTKDAAGMFAKDIIALHDEELPGGLPLLEEVMRNGKRTGQPVTLEEVRKRFQEDFSSLDGRFKVLNNPPRFPVSISGKLERLTSEVREEALGVNVSDSD</sequence>
<dbReference type="EMBL" id="FAXA01000355">
    <property type="protein sequence ID" value="CUV03128.1"/>
    <property type="molecule type" value="Genomic_DNA"/>
</dbReference>
<accession>A0A160VAV2</accession>
<dbReference type="FunFam" id="3.20.20.70:FF:000076">
    <property type="entry name" value="Nicotinate phosphoribosyltransferase"/>
    <property type="match status" value="1"/>
</dbReference>
<evidence type="ECO:0000256" key="5">
    <source>
        <dbReference type="ARBA" id="ARBA00022598"/>
    </source>
</evidence>
<dbReference type="GO" id="GO:0005829">
    <property type="term" value="C:cytosol"/>
    <property type="evidence" value="ECO:0007669"/>
    <property type="project" value="TreeGrafter"/>
</dbReference>
<dbReference type="Gene3D" id="3.20.20.70">
    <property type="entry name" value="Aldolase class I"/>
    <property type="match status" value="1"/>
</dbReference>
<dbReference type="NCBIfam" id="TIGR01513">
    <property type="entry name" value="NAPRTase_put"/>
    <property type="match status" value="1"/>
</dbReference>
<evidence type="ECO:0000259" key="9">
    <source>
        <dbReference type="Pfam" id="PF04095"/>
    </source>
</evidence>
<feature type="domain" description="Nicotinate phosphoribosyltransferase N-terminal" evidence="10">
    <location>
        <begin position="15"/>
        <end position="138"/>
    </location>
</feature>
<dbReference type="GO" id="GO:0034355">
    <property type="term" value="P:NAD+ biosynthetic process via the salvage pathway"/>
    <property type="evidence" value="ECO:0007669"/>
    <property type="project" value="TreeGrafter"/>
</dbReference>
<dbReference type="InterPro" id="IPR041525">
    <property type="entry name" value="N/Namide_PRibTrfase"/>
</dbReference>
<dbReference type="SUPFAM" id="SSF54675">
    <property type="entry name" value="Nicotinate/Quinolinate PRTase N-terminal domain-like"/>
    <property type="match status" value="1"/>
</dbReference>
<dbReference type="SUPFAM" id="SSF51690">
    <property type="entry name" value="Nicotinate/Quinolinate PRTase C-terminal domain-like"/>
    <property type="match status" value="1"/>
</dbReference>
<organism evidence="12">
    <name type="scientific">hydrothermal vent metagenome</name>
    <dbReference type="NCBI Taxonomy" id="652676"/>
    <lineage>
        <taxon>unclassified sequences</taxon>
        <taxon>metagenomes</taxon>
        <taxon>ecological metagenomes</taxon>
    </lineage>
</organism>
<evidence type="ECO:0000256" key="1">
    <source>
        <dbReference type="ARBA" id="ARBA00004952"/>
    </source>
</evidence>
<evidence type="ECO:0000256" key="4">
    <source>
        <dbReference type="ARBA" id="ARBA00022553"/>
    </source>
</evidence>
<feature type="domain" description="Nicotinate/nicotinamide phosphoribosyltransferase" evidence="9">
    <location>
        <begin position="159"/>
        <end position="321"/>
    </location>
</feature>
<keyword evidence="4" id="KW-0597">Phosphoprotein</keyword>
<evidence type="ECO:0000256" key="7">
    <source>
        <dbReference type="ARBA" id="ARBA00022679"/>
    </source>
</evidence>
<evidence type="ECO:0000256" key="8">
    <source>
        <dbReference type="ARBA" id="ARBA00048668"/>
    </source>
</evidence>
<dbReference type="NCBIfam" id="NF006696">
    <property type="entry name" value="PRK09243.1-3"/>
    <property type="match status" value="1"/>
</dbReference>
<evidence type="ECO:0000256" key="2">
    <source>
        <dbReference type="ARBA" id="ARBA00010897"/>
    </source>
</evidence>
<keyword evidence="5 12" id="KW-0436">Ligase</keyword>